<sequence>MQEQVKLLNKNYHWLETVEGFAVIGSVGGAIASVISQQAIFASLPLSAAVLLNLVNRRLLITSIQQSQQAAIAEVLEHSAIPQERFTSISSQVAQLQQANANFSRSHTENNAAVDQLKQENSNIENKIEQLQPIAVL</sequence>
<keyword evidence="4" id="KW-1185">Reference proteome</keyword>
<gene>
    <name evidence="3" type="ORF">IQ230_09535</name>
</gene>
<keyword evidence="2" id="KW-1133">Transmembrane helix</keyword>
<evidence type="ECO:0000256" key="2">
    <source>
        <dbReference type="SAM" id="Phobius"/>
    </source>
</evidence>
<proteinExistence type="predicted"/>
<evidence type="ECO:0000313" key="4">
    <source>
        <dbReference type="Proteomes" id="UP000651156"/>
    </source>
</evidence>
<evidence type="ECO:0000313" key="3">
    <source>
        <dbReference type="EMBL" id="MBE9190597.1"/>
    </source>
</evidence>
<comment type="caution">
    <text evidence="3">The sequence shown here is derived from an EMBL/GenBank/DDBJ whole genome shotgun (WGS) entry which is preliminary data.</text>
</comment>
<keyword evidence="2" id="KW-0472">Membrane</keyword>
<dbReference type="Proteomes" id="UP000651156">
    <property type="component" value="Unassembled WGS sequence"/>
</dbReference>
<feature type="transmembrane region" description="Helical" evidence="2">
    <location>
        <begin position="12"/>
        <end position="32"/>
    </location>
</feature>
<reference evidence="3 4" key="1">
    <citation type="submission" date="2020-10" db="EMBL/GenBank/DDBJ databases">
        <authorList>
            <person name="Castelo-Branco R."/>
            <person name="Eusebio N."/>
            <person name="Adriana R."/>
            <person name="Vieira A."/>
            <person name="Brugerolle De Fraissinette N."/>
            <person name="Rezende De Castro R."/>
            <person name="Schneider M.P."/>
            <person name="Vasconcelos V."/>
            <person name="Leao P.N."/>
        </authorList>
    </citation>
    <scope>NUCLEOTIDE SEQUENCE [LARGE SCALE GENOMIC DNA]</scope>
    <source>
        <strain evidence="3 4">LEGE 06123</strain>
    </source>
</reference>
<organism evidence="3 4">
    <name type="scientific">Gloeocapsopsis crepidinum LEGE 06123</name>
    <dbReference type="NCBI Taxonomy" id="588587"/>
    <lineage>
        <taxon>Bacteria</taxon>
        <taxon>Bacillati</taxon>
        <taxon>Cyanobacteriota</taxon>
        <taxon>Cyanophyceae</taxon>
        <taxon>Oscillatoriophycideae</taxon>
        <taxon>Chroococcales</taxon>
        <taxon>Chroococcaceae</taxon>
        <taxon>Gloeocapsopsis</taxon>
    </lineage>
</organism>
<evidence type="ECO:0000256" key="1">
    <source>
        <dbReference type="SAM" id="Coils"/>
    </source>
</evidence>
<accession>A0ABR9UQN4</accession>
<keyword evidence="2" id="KW-0812">Transmembrane</keyword>
<protein>
    <submittedName>
        <fullName evidence="3">Uncharacterized protein</fullName>
    </submittedName>
</protein>
<dbReference type="RefSeq" id="WP_193931771.1">
    <property type="nucleotide sequence ID" value="NZ_CAWPMZ010000037.1"/>
</dbReference>
<keyword evidence="1" id="KW-0175">Coiled coil</keyword>
<feature type="coiled-coil region" evidence="1">
    <location>
        <begin position="107"/>
        <end position="134"/>
    </location>
</feature>
<name>A0ABR9UQN4_9CHRO</name>
<dbReference type="EMBL" id="JADEWN010000018">
    <property type="protein sequence ID" value="MBE9190597.1"/>
    <property type="molecule type" value="Genomic_DNA"/>
</dbReference>